<dbReference type="AlphaFoldDB" id="A0A0A8ZGE8"/>
<sequence>MHGIWLRQIMLQLHSLTTTKRSEGDASFSRPGSRLTEHAMKARPMLHCCSFVVLLESLCAENMACQPNFATFIFTAVQYSCVIASL</sequence>
<protein>
    <submittedName>
        <fullName evidence="1">Uncharacterized protein</fullName>
    </submittedName>
</protein>
<dbReference type="EMBL" id="GBRH01261157">
    <property type="protein sequence ID" value="JAD36738.1"/>
    <property type="molecule type" value="Transcribed_RNA"/>
</dbReference>
<organism evidence="1">
    <name type="scientific">Arundo donax</name>
    <name type="common">Giant reed</name>
    <name type="synonym">Donax arundinaceus</name>
    <dbReference type="NCBI Taxonomy" id="35708"/>
    <lineage>
        <taxon>Eukaryota</taxon>
        <taxon>Viridiplantae</taxon>
        <taxon>Streptophyta</taxon>
        <taxon>Embryophyta</taxon>
        <taxon>Tracheophyta</taxon>
        <taxon>Spermatophyta</taxon>
        <taxon>Magnoliopsida</taxon>
        <taxon>Liliopsida</taxon>
        <taxon>Poales</taxon>
        <taxon>Poaceae</taxon>
        <taxon>PACMAD clade</taxon>
        <taxon>Arundinoideae</taxon>
        <taxon>Arundineae</taxon>
        <taxon>Arundo</taxon>
    </lineage>
</organism>
<evidence type="ECO:0000313" key="1">
    <source>
        <dbReference type="EMBL" id="JAD36738.1"/>
    </source>
</evidence>
<reference evidence="1" key="2">
    <citation type="journal article" date="2015" name="Data Brief">
        <title>Shoot transcriptome of the giant reed, Arundo donax.</title>
        <authorList>
            <person name="Barrero R.A."/>
            <person name="Guerrero F.D."/>
            <person name="Moolhuijzen P."/>
            <person name="Goolsby J.A."/>
            <person name="Tidwell J."/>
            <person name="Bellgard S.E."/>
            <person name="Bellgard M.I."/>
        </authorList>
    </citation>
    <scope>NUCLEOTIDE SEQUENCE</scope>
    <source>
        <tissue evidence="1">Shoot tissue taken approximately 20 cm above the soil surface</tissue>
    </source>
</reference>
<name>A0A0A8ZGE8_ARUDO</name>
<proteinExistence type="predicted"/>
<accession>A0A0A8ZGE8</accession>
<reference evidence="1" key="1">
    <citation type="submission" date="2014-09" db="EMBL/GenBank/DDBJ databases">
        <authorList>
            <person name="Magalhaes I.L.F."/>
            <person name="Oliveira U."/>
            <person name="Santos F.R."/>
            <person name="Vidigal T.H.D.A."/>
            <person name="Brescovit A.D."/>
            <person name="Santos A.J."/>
        </authorList>
    </citation>
    <scope>NUCLEOTIDE SEQUENCE</scope>
    <source>
        <tissue evidence="1">Shoot tissue taken approximately 20 cm above the soil surface</tissue>
    </source>
</reference>